<accession>A0A0V1ANC8</accession>
<gene>
    <name evidence="1" type="ORF">T03_10052</name>
</gene>
<dbReference type="Proteomes" id="UP000054653">
    <property type="component" value="Unassembled WGS sequence"/>
</dbReference>
<evidence type="ECO:0000313" key="1">
    <source>
        <dbReference type="EMBL" id="KRY26141.1"/>
    </source>
</evidence>
<keyword evidence="2" id="KW-1185">Reference proteome</keyword>
<comment type="caution">
    <text evidence="1">The sequence shown here is derived from an EMBL/GenBank/DDBJ whole genome shotgun (WGS) entry which is preliminary data.</text>
</comment>
<name>A0A0V1ANC8_TRIBR</name>
<organism evidence="1 2">
    <name type="scientific">Trichinella britovi</name>
    <name type="common">Parasitic roundworm</name>
    <dbReference type="NCBI Taxonomy" id="45882"/>
    <lineage>
        <taxon>Eukaryota</taxon>
        <taxon>Metazoa</taxon>
        <taxon>Ecdysozoa</taxon>
        <taxon>Nematoda</taxon>
        <taxon>Enoplea</taxon>
        <taxon>Dorylaimia</taxon>
        <taxon>Trichinellida</taxon>
        <taxon>Trichinellidae</taxon>
        <taxon>Trichinella</taxon>
    </lineage>
</organism>
<proteinExistence type="predicted"/>
<sequence length="34" mass="4075">MDYIINIQLVYTPASIYREYSRLALVFGHITQVW</sequence>
<evidence type="ECO:0000313" key="2">
    <source>
        <dbReference type="Proteomes" id="UP000054653"/>
    </source>
</evidence>
<reference evidence="1 2" key="1">
    <citation type="submission" date="2015-01" db="EMBL/GenBank/DDBJ databases">
        <title>Evolution of Trichinella species and genotypes.</title>
        <authorList>
            <person name="Korhonen P.K."/>
            <person name="Edoardo P."/>
            <person name="Giuseppe L.R."/>
            <person name="Gasser R.B."/>
        </authorList>
    </citation>
    <scope>NUCLEOTIDE SEQUENCE [LARGE SCALE GENOMIC DNA]</scope>
    <source>
        <strain evidence="1">ISS120</strain>
    </source>
</reference>
<dbReference type="AlphaFoldDB" id="A0A0V1ANC8"/>
<protein>
    <submittedName>
        <fullName evidence="1">Uncharacterized protein</fullName>
    </submittedName>
</protein>
<dbReference type="EMBL" id="JYDI01001938">
    <property type="protein sequence ID" value="KRY26141.1"/>
    <property type="molecule type" value="Genomic_DNA"/>
</dbReference>